<proteinExistence type="inferred from homology"/>
<dbReference type="OrthoDB" id="411211at2759"/>
<keyword evidence="4" id="KW-1185">Reference proteome</keyword>
<accession>A0A9D3ZMV6</accession>
<sequence length="210" mass="23824">MYCFLSFSRFSSLLNFSVQGESLSRGIQIYKILQSEMFAMYYMYICIGWVFHLLFLFQFPSQHTDFCHDREAELSLEFPDGTVPVTCCVSIYDGSAGEKVGVGSLMDKASSPPLPAGSLYMDLGKNCSSLLEASTFLLVHRLRMSRIRASLWNPPHADQMVIHSAYDPCPRTTLCADYFCYYCTRGFDILFDGQVMKNGYIAAITIFLSW</sequence>
<comment type="similarity">
    <text evidence="1">Belongs to the PHAF1 family.</text>
</comment>
<dbReference type="PANTHER" id="PTHR13465">
    <property type="entry name" value="UPF0183 PROTEIN"/>
    <property type="match status" value="1"/>
</dbReference>
<evidence type="ECO:0000313" key="4">
    <source>
        <dbReference type="Proteomes" id="UP000828251"/>
    </source>
</evidence>
<comment type="caution">
    <text evidence="3">The sequence shown here is derived from an EMBL/GenBank/DDBJ whole genome shotgun (WGS) entry which is preliminary data.</text>
</comment>
<dbReference type="InterPro" id="IPR039156">
    <property type="entry name" value="PHAF1/BROMI"/>
</dbReference>
<evidence type="ECO:0000256" key="2">
    <source>
        <dbReference type="SAM" id="Phobius"/>
    </source>
</evidence>
<dbReference type="Proteomes" id="UP000828251">
    <property type="component" value="Unassembled WGS sequence"/>
</dbReference>
<evidence type="ECO:0000313" key="3">
    <source>
        <dbReference type="EMBL" id="KAH1047762.1"/>
    </source>
</evidence>
<keyword evidence="2" id="KW-1133">Transmembrane helix</keyword>
<gene>
    <name evidence="3" type="ORF">J1N35_038546</name>
</gene>
<evidence type="ECO:0000256" key="1">
    <source>
        <dbReference type="ARBA" id="ARBA00024339"/>
    </source>
</evidence>
<dbReference type="EMBL" id="JAIQCV010000011">
    <property type="protein sequence ID" value="KAH1047762.1"/>
    <property type="molecule type" value="Genomic_DNA"/>
</dbReference>
<feature type="transmembrane region" description="Helical" evidence="2">
    <location>
        <begin position="39"/>
        <end position="57"/>
    </location>
</feature>
<organism evidence="3 4">
    <name type="scientific">Gossypium stocksii</name>
    <dbReference type="NCBI Taxonomy" id="47602"/>
    <lineage>
        <taxon>Eukaryota</taxon>
        <taxon>Viridiplantae</taxon>
        <taxon>Streptophyta</taxon>
        <taxon>Embryophyta</taxon>
        <taxon>Tracheophyta</taxon>
        <taxon>Spermatophyta</taxon>
        <taxon>Magnoliopsida</taxon>
        <taxon>eudicotyledons</taxon>
        <taxon>Gunneridae</taxon>
        <taxon>Pentapetalae</taxon>
        <taxon>rosids</taxon>
        <taxon>malvids</taxon>
        <taxon>Malvales</taxon>
        <taxon>Malvaceae</taxon>
        <taxon>Malvoideae</taxon>
        <taxon>Gossypium</taxon>
    </lineage>
</organism>
<dbReference type="InterPro" id="IPR005373">
    <property type="entry name" value="PHAF1"/>
</dbReference>
<protein>
    <submittedName>
        <fullName evidence="3">Uncharacterized protein</fullName>
    </submittedName>
</protein>
<keyword evidence="2" id="KW-0472">Membrane</keyword>
<name>A0A9D3ZMV6_9ROSI</name>
<keyword evidence="2" id="KW-0812">Transmembrane</keyword>
<dbReference type="AlphaFoldDB" id="A0A9D3ZMV6"/>
<dbReference type="Pfam" id="PF03676">
    <property type="entry name" value="PHAF1"/>
    <property type="match status" value="1"/>
</dbReference>
<reference evidence="3 4" key="1">
    <citation type="journal article" date="2021" name="Plant Biotechnol. J.">
        <title>Multi-omics assisted identification of the key and species-specific regulatory components of drought-tolerant mechanisms in Gossypium stocksii.</title>
        <authorList>
            <person name="Yu D."/>
            <person name="Ke L."/>
            <person name="Zhang D."/>
            <person name="Wu Y."/>
            <person name="Sun Y."/>
            <person name="Mei J."/>
            <person name="Sun J."/>
            <person name="Sun Y."/>
        </authorList>
    </citation>
    <scope>NUCLEOTIDE SEQUENCE [LARGE SCALE GENOMIC DNA]</scope>
    <source>
        <strain evidence="4">cv. E1</strain>
        <tissue evidence="3">Leaf</tissue>
    </source>
</reference>
<dbReference type="PANTHER" id="PTHR13465:SF2">
    <property type="entry name" value="PHAGOSOME ASSEMBLY FACTOR 1"/>
    <property type="match status" value="1"/>
</dbReference>